<gene>
    <name evidence="1" type="ORF">METZ01_LOCUS405646</name>
</gene>
<name>A0A382W1U9_9ZZZZ</name>
<organism evidence="1">
    <name type="scientific">marine metagenome</name>
    <dbReference type="NCBI Taxonomy" id="408172"/>
    <lineage>
        <taxon>unclassified sequences</taxon>
        <taxon>metagenomes</taxon>
        <taxon>ecological metagenomes</taxon>
    </lineage>
</organism>
<protein>
    <submittedName>
        <fullName evidence="1">Uncharacterized protein</fullName>
    </submittedName>
</protein>
<evidence type="ECO:0000313" key="1">
    <source>
        <dbReference type="EMBL" id="SVD52792.1"/>
    </source>
</evidence>
<feature type="non-terminal residue" evidence="1">
    <location>
        <position position="1"/>
    </location>
</feature>
<sequence length="51" mass="5928">KRKYMAIKNQVTGFPRVSYATAIGFTLSTWGWSAFLDGLDIRWPGQQFPYR</sequence>
<dbReference type="EMBL" id="UINC01156402">
    <property type="protein sequence ID" value="SVD52792.1"/>
    <property type="molecule type" value="Genomic_DNA"/>
</dbReference>
<proteinExistence type="predicted"/>
<dbReference type="AlphaFoldDB" id="A0A382W1U9"/>
<accession>A0A382W1U9</accession>
<reference evidence="1" key="1">
    <citation type="submission" date="2018-05" db="EMBL/GenBank/DDBJ databases">
        <authorList>
            <person name="Lanie J.A."/>
            <person name="Ng W.-L."/>
            <person name="Kazmierczak K.M."/>
            <person name="Andrzejewski T.M."/>
            <person name="Davidsen T.M."/>
            <person name="Wayne K.J."/>
            <person name="Tettelin H."/>
            <person name="Glass J.I."/>
            <person name="Rusch D."/>
            <person name="Podicherti R."/>
            <person name="Tsui H.-C.T."/>
            <person name="Winkler M.E."/>
        </authorList>
    </citation>
    <scope>NUCLEOTIDE SEQUENCE</scope>
</reference>